<evidence type="ECO:0000256" key="8">
    <source>
        <dbReference type="ARBA" id="ARBA00023136"/>
    </source>
</evidence>
<evidence type="ECO:0000256" key="5">
    <source>
        <dbReference type="ARBA" id="ARBA00022519"/>
    </source>
</evidence>
<keyword evidence="3" id="KW-1003">Cell membrane</keyword>
<dbReference type="InterPro" id="IPR010052">
    <property type="entry name" value="T2SS_protein-GspI"/>
</dbReference>
<comment type="subcellular location">
    <subcellularLocation>
        <location evidence="1 9">Cell inner membrane</location>
        <topology evidence="1 9">Single-pass membrane protein</topology>
    </subcellularLocation>
</comment>
<accession>A0A225LZT8</accession>
<dbReference type="PANTHER" id="PTHR38779:SF2">
    <property type="entry name" value="TYPE II SECRETION SYSTEM PROTEIN I-RELATED"/>
    <property type="match status" value="1"/>
</dbReference>
<comment type="function">
    <text evidence="9">Component of the type II secretion system required for the energy-dependent secretion of extracellular factors such as proteases and toxins from the periplasm.</text>
</comment>
<comment type="caution">
    <text evidence="11">The sequence shown here is derived from an EMBL/GenBank/DDBJ whole genome shotgun (WGS) entry which is preliminary data.</text>
</comment>
<dbReference type="NCBIfam" id="TIGR01707">
    <property type="entry name" value="gspI"/>
    <property type="match status" value="1"/>
</dbReference>
<dbReference type="Gene3D" id="3.30.1300.30">
    <property type="entry name" value="GSPII I/J protein-like"/>
    <property type="match status" value="1"/>
</dbReference>
<feature type="transmembrane region" description="Helical" evidence="9">
    <location>
        <begin position="21"/>
        <end position="40"/>
    </location>
</feature>
<dbReference type="GO" id="GO:0015627">
    <property type="term" value="C:type II protein secretion system complex"/>
    <property type="evidence" value="ECO:0007669"/>
    <property type="project" value="UniProtKB-UniRule"/>
</dbReference>
<sequence>MRRTGHNPARHAAARGDAQRGFTLIEVLVALAIVGIALAASVRALSTGVNGVRNLQQRSLATQAAENTLAEMRLQGSFPAPGRQSLPCPQGPLALRCELLVQSTPNYRFRRVTVRARLGDGPVLAEIDGLASKLP</sequence>
<evidence type="ECO:0000256" key="7">
    <source>
        <dbReference type="ARBA" id="ARBA00022989"/>
    </source>
</evidence>
<keyword evidence="7 9" id="KW-1133">Transmembrane helix</keyword>
<evidence type="ECO:0000256" key="6">
    <source>
        <dbReference type="ARBA" id="ARBA00022692"/>
    </source>
</evidence>
<keyword evidence="8 9" id="KW-0472">Membrane</keyword>
<evidence type="ECO:0000313" key="11">
    <source>
        <dbReference type="EMBL" id="OWT53470.1"/>
    </source>
</evidence>
<proteinExistence type="inferred from homology"/>
<evidence type="ECO:0000256" key="4">
    <source>
        <dbReference type="ARBA" id="ARBA00022481"/>
    </source>
</evidence>
<dbReference type="NCBIfam" id="TIGR02532">
    <property type="entry name" value="IV_pilin_GFxxxE"/>
    <property type="match status" value="1"/>
</dbReference>
<evidence type="ECO:0000256" key="2">
    <source>
        <dbReference type="ARBA" id="ARBA00008358"/>
    </source>
</evidence>
<evidence type="ECO:0000256" key="3">
    <source>
        <dbReference type="ARBA" id="ARBA00022475"/>
    </source>
</evidence>
<dbReference type="PROSITE" id="PS00409">
    <property type="entry name" value="PROKAR_NTER_METHYL"/>
    <property type="match status" value="1"/>
</dbReference>
<dbReference type="SUPFAM" id="SSF54523">
    <property type="entry name" value="Pili subunits"/>
    <property type="match status" value="1"/>
</dbReference>
<evidence type="ECO:0000256" key="9">
    <source>
        <dbReference type="RuleBase" id="RU368030"/>
    </source>
</evidence>
<protein>
    <recommendedName>
        <fullName evidence="9">Type II secretion system protein I</fullName>
        <shortName evidence="9">T2SS minor pseudopilin I</shortName>
    </recommendedName>
</protein>
<reference evidence="12" key="1">
    <citation type="submission" date="2017-06" db="EMBL/GenBank/DDBJ databases">
        <title>Herbaspirillum phytohormonus sp. nov., isolated from the root nodule of Robinia pseudoacacia in lead-zinc mine.</title>
        <authorList>
            <person name="Fan M."/>
            <person name="Lin Y."/>
        </authorList>
    </citation>
    <scope>NUCLEOTIDE SEQUENCE [LARGE SCALE GENOMIC DNA]</scope>
    <source>
        <strain evidence="12">SC-089</strain>
    </source>
</reference>
<dbReference type="GO" id="GO:0015628">
    <property type="term" value="P:protein secretion by the type II secretion system"/>
    <property type="evidence" value="ECO:0007669"/>
    <property type="project" value="UniProtKB-UniRule"/>
</dbReference>
<dbReference type="AlphaFoldDB" id="A0A225LZT8"/>
<dbReference type="InterPro" id="IPR045584">
    <property type="entry name" value="Pilin-like"/>
</dbReference>
<keyword evidence="12" id="KW-1185">Reference proteome</keyword>
<gene>
    <name evidence="11" type="primary">gspI</name>
    <name evidence="11" type="ORF">CEY11_24635</name>
</gene>
<evidence type="ECO:0000259" key="10">
    <source>
        <dbReference type="Pfam" id="PF02501"/>
    </source>
</evidence>
<dbReference type="InterPro" id="IPR003413">
    <property type="entry name" value="T2SS_GspI_C"/>
</dbReference>
<dbReference type="GO" id="GO:0005886">
    <property type="term" value="C:plasma membrane"/>
    <property type="evidence" value="ECO:0007669"/>
    <property type="project" value="UniProtKB-SubCell"/>
</dbReference>
<evidence type="ECO:0000256" key="1">
    <source>
        <dbReference type="ARBA" id="ARBA00004377"/>
    </source>
</evidence>
<dbReference type="RefSeq" id="WP_088606088.1">
    <property type="nucleotide sequence ID" value="NZ_NJIH01000021.1"/>
</dbReference>
<keyword evidence="5 9" id="KW-0997">Cell inner membrane</keyword>
<dbReference type="OrthoDB" id="5296572at2"/>
<dbReference type="PANTHER" id="PTHR38779">
    <property type="entry name" value="TYPE II SECRETION SYSTEM PROTEIN I-RELATED"/>
    <property type="match status" value="1"/>
</dbReference>
<comment type="PTM">
    <text evidence="9">Cleaved by prepilin peptidase.</text>
</comment>
<keyword evidence="4 9" id="KW-0488">Methylation</keyword>
<comment type="subunit">
    <text evidence="9">Type II secretion is composed of four main components: the outer membrane complex, the inner membrane complex, the cytoplasmic secretion ATPase and the periplasm-spanning pseudopilus.</text>
</comment>
<dbReference type="Proteomes" id="UP000214603">
    <property type="component" value="Unassembled WGS sequence"/>
</dbReference>
<dbReference type="Pfam" id="PF02501">
    <property type="entry name" value="T2SSI"/>
    <property type="match status" value="1"/>
</dbReference>
<feature type="domain" description="Type II secretion system protein GspI C-terminal" evidence="10">
    <location>
        <begin position="55"/>
        <end position="117"/>
    </location>
</feature>
<organism evidence="11 12">
    <name type="scientific">Candidimonas nitroreducens</name>
    <dbReference type="NCBI Taxonomy" id="683354"/>
    <lineage>
        <taxon>Bacteria</taxon>
        <taxon>Pseudomonadati</taxon>
        <taxon>Pseudomonadota</taxon>
        <taxon>Betaproteobacteria</taxon>
        <taxon>Burkholderiales</taxon>
        <taxon>Alcaligenaceae</taxon>
        <taxon>Candidimonas</taxon>
    </lineage>
</organism>
<evidence type="ECO:0000313" key="12">
    <source>
        <dbReference type="Proteomes" id="UP000214603"/>
    </source>
</evidence>
<dbReference type="InterPro" id="IPR012902">
    <property type="entry name" value="N_methyl_site"/>
</dbReference>
<name>A0A225LZT8_9BURK</name>
<comment type="similarity">
    <text evidence="2 9">Belongs to the GSP I family.</text>
</comment>
<keyword evidence="6 9" id="KW-0812">Transmembrane</keyword>
<dbReference type="Pfam" id="PF07963">
    <property type="entry name" value="N_methyl"/>
    <property type="match status" value="1"/>
</dbReference>
<dbReference type="EMBL" id="NJIH01000021">
    <property type="protein sequence ID" value="OWT53470.1"/>
    <property type="molecule type" value="Genomic_DNA"/>
</dbReference>